<evidence type="ECO:0000313" key="3">
    <source>
        <dbReference type="Proteomes" id="UP000078512"/>
    </source>
</evidence>
<dbReference type="AlphaFoldDB" id="A0A197JDX5"/>
<keyword evidence="1" id="KW-0472">Membrane</keyword>
<accession>A0A197JDX5</accession>
<evidence type="ECO:0000313" key="2">
    <source>
        <dbReference type="EMBL" id="OAQ23325.1"/>
    </source>
</evidence>
<dbReference type="Proteomes" id="UP000078512">
    <property type="component" value="Unassembled WGS sequence"/>
</dbReference>
<evidence type="ECO:0000256" key="1">
    <source>
        <dbReference type="SAM" id="Phobius"/>
    </source>
</evidence>
<dbReference type="EMBL" id="KV442122">
    <property type="protein sequence ID" value="OAQ23325.1"/>
    <property type="molecule type" value="Genomic_DNA"/>
</dbReference>
<protein>
    <submittedName>
        <fullName evidence="2">Uncharacterized protein</fullName>
    </submittedName>
</protein>
<keyword evidence="3" id="KW-1185">Reference proteome</keyword>
<feature type="transmembrane region" description="Helical" evidence="1">
    <location>
        <begin position="36"/>
        <end position="56"/>
    </location>
</feature>
<keyword evidence="1" id="KW-0812">Transmembrane</keyword>
<name>A0A197JDX5_9FUNG</name>
<gene>
    <name evidence="2" type="ORF">K457DRAFT_142823</name>
</gene>
<keyword evidence="1" id="KW-1133">Transmembrane helix</keyword>
<reference evidence="2 3" key="1">
    <citation type="submission" date="2016-05" db="EMBL/GenBank/DDBJ databases">
        <title>Genome sequencing reveals origins of a unique bacterial endosymbiosis in the earliest lineages of terrestrial Fungi.</title>
        <authorList>
            <consortium name="DOE Joint Genome Institute"/>
            <person name="Uehling J."/>
            <person name="Gryganskyi A."/>
            <person name="Hameed K."/>
            <person name="Tschaplinski T."/>
            <person name="Misztal P."/>
            <person name="Wu S."/>
            <person name="Desiro A."/>
            <person name="Vande Pol N."/>
            <person name="Du Z.-Y."/>
            <person name="Zienkiewicz A."/>
            <person name="Zienkiewicz K."/>
            <person name="Morin E."/>
            <person name="Tisserant E."/>
            <person name="Splivallo R."/>
            <person name="Hainaut M."/>
            <person name="Henrissat B."/>
            <person name="Ohm R."/>
            <person name="Kuo A."/>
            <person name="Yan J."/>
            <person name="Lipzen A."/>
            <person name="Nolan M."/>
            <person name="Labutti K."/>
            <person name="Barry K."/>
            <person name="Goldstein A."/>
            <person name="Labbe J."/>
            <person name="Schadt C."/>
            <person name="Tuskan G."/>
            <person name="Grigoriev I."/>
            <person name="Martin F."/>
            <person name="Vilgalys R."/>
            <person name="Bonito G."/>
        </authorList>
    </citation>
    <scope>NUCLEOTIDE SEQUENCE [LARGE SCALE GENOMIC DNA]</scope>
    <source>
        <strain evidence="2 3">AG-77</strain>
    </source>
</reference>
<organism evidence="2 3">
    <name type="scientific">Linnemannia elongata AG-77</name>
    <dbReference type="NCBI Taxonomy" id="1314771"/>
    <lineage>
        <taxon>Eukaryota</taxon>
        <taxon>Fungi</taxon>
        <taxon>Fungi incertae sedis</taxon>
        <taxon>Mucoromycota</taxon>
        <taxon>Mortierellomycotina</taxon>
        <taxon>Mortierellomycetes</taxon>
        <taxon>Mortierellales</taxon>
        <taxon>Mortierellaceae</taxon>
        <taxon>Linnemannia</taxon>
    </lineage>
</organism>
<sequence>MVITIHPDTSTLLIARVVGLTSHLAKEVAVARAHTCLIVAILCAHVLLTIIAPVFAEECWAVVLRWESRRCGGFPTAASAATAACRCWDCHGGG</sequence>
<proteinExistence type="predicted"/>